<comment type="caution">
    <text evidence="1">The sequence shown here is derived from an EMBL/GenBank/DDBJ whole genome shotgun (WGS) entry which is preliminary data.</text>
</comment>
<dbReference type="HOGENOM" id="CLU_3254370_0_0_11"/>
<evidence type="ECO:0000313" key="2">
    <source>
        <dbReference type="Proteomes" id="UP000003653"/>
    </source>
</evidence>
<protein>
    <submittedName>
        <fullName evidence="1">Uncharacterized protein</fullName>
    </submittedName>
</protein>
<keyword evidence="2" id="KW-1185">Reference proteome</keyword>
<evidence type="ECO:0000313" key="1">
    <source>
        <dbReference type="EMBL" id="EFG79283.1"/>
    </source>
</evidence>
<accession>D5P3S8</accession>
<dbReference type="AlphaFoldDB" id="D5P3S8"/>
<dbReference type="Proteomes" id="UP000003653">
    <property type="component" value="Unassembled WGS sequence"/>
</dbReference>
<reference evidence="1 2" key="1">
    <citation type="submission" date="2010-04" db="EMBL/GenBank/DDBJ databases">
        <authorList>
            <person name="Muzny D."/>
            <person name="Qin X."/>
            <person name="Deng J."/>
            <person name="Jiang H."/>
            <person name="Liu Y."/>
            <person name="Qu J."/>
            <person name="Song X.-Z."/>
            <person name="Zhang L."/>
            <person name="Thornton R."/>
            <person name="Coyle M."/>
            <person name="Francisco L."/>
            <person name="Jackson L."/>
            <person name="Javaid M."/>
            <person name="Korchina V."/>
            <person name="Kovar C."/>
            <person name="Mata R."/>
            <person name="Mathew T."/>
            <person name="Ngo R."/>
            <person name="Nguyen L."/>
            <person name="Nguyen N."/>
            <person name="Okwuonu G."/>
            <person name="Ongeri F."/>
            <person name="Pham C."/>
            <person name="Simmons D."/>
            <person name="Wilczek-Boney K."/>
            <person name="Hale W."/>
            <person name="Jakkamsetti A."/>
            <person name="Pham P."/>
            <person name="Ruth R."/>
            <person name="San Lucas F."/>
            <person name="Warren J."/>
            <person name="Zhang J."/>
            <person name="Zhao Z."/>
            <person name="Zhou C."/>
            <person name="Zhu D."/>
            <person name="Lee S."/>
            <person name="Bess C."/>
            <person name="Blankenburg K."/>
            <person name="Forbes L."/>
            <person name="Fu Q."/>
            <person name="Gubbala S."/>
            <person name="Hirani K."/>
            <person name="Jayaseelan J.C."/>
            <person name="Lara F."/>
            <person name="Munidasa M."/>
            <person name="Palculict T."/>
            <person name="Patil S."/>
            <person name="Pu L.-L."/>
            <person name="Saada N."/>
            <person name="Tang L."/>
            <person name="Weissenberger G."/>
            <person name="Zhu Y."/>
            <person name="Hemphill L."/>
            <person name="Shang Y."/>
            <person name="Youmans B."/>
            <person name="Ayvaz T."/>
            <person name="Ross M."/>
            <person name="Santibanez J."/>
            <person name="Aqrawi P."/>
            <person name="Gross S."/>
            <person name="Joshi V."/>
            <person name="Fowler G."/>
            <person name="Nazareth L."/>
            <person name="Reid J."/>
            <person name="Worley K."/>
            <person name="Petrosino J."/>
            <person name="Highlander S."/>
            <person name="Gibbs R."/>
        </authorList>
    </citation>
    <scope>NUCLEOTIDE SEQUENCE [LARGE SCALE GENOMIC DNA]</scope>
    <source>
        <strain evidence="1 2">ATCC BAA-614</strain>
    </source>
</reference>
<name>D5P3S8_9MYCO</name>
<gene>
    <name evidence="1" type="ORF">HMPREF0591_0822</name>
</gene>
<organism evidence="1 2">
    <name type="scientific">Mycobacterium parascrofulaceum ATCC BAA-614</name>
    <dbReference type="NCBI Taxonomy" id="525368"/>
    <lineage>
        <taxon>Bacteria</taxon>
        <taxon>Bacillati</taxon>
        <taxon>Actinomycetota</taxon>
        <taxon>Actinomycetes</taxon>
        <taxon>Mycobacteriales</taxon>
        <taxon>Mycobacteriaceae</taxon>
        <taxon>Mycobacterium</taxon>
        <taxon>Mycobacterium simiae complex</taxon>
    </lineage>
</organism>
<sequence length="42" mass="4716">MIFNGYQSRKCWRAQDPRRANALLEFDSRARRSGMVGAASAA</sequence>
<dbReference type="EMBL" id="ADNV01000079">
    <property type="protein sequence ID" value="EFG79283.1"/>
    <property type="molecule type" value="Genomic_DNA"/>
</dbReference>
<proteinExistence type="predicted"/>